<feature type="region of interest" description="Disordered" evidence="2">
    <location>
        <begin position="111"/>
        <end position="156"/>
    </location>
</feature>
<gene>
    <name evidence="4" type="ORF">O181_106390</name>
</gene>
<comment type="similarity">
    <text evidence="1">Belongs to the cytochrome b5 family. MAPR subfamily.</text>
</comment>
<dbReference type="Gene3D" id="3.10.120.10">
    <property type="entry name" value="Cytochrome b5-like heme/steroid binding domain"/>
    <property type="match status" value="1"/>
</dbReference>
<organism evidence="4 5">
    <name type="scientific">Austropuccinia psidii MF-1</name>
    <dbReference type="NCBI Taxonomy" id="1389203"/>
    <lineage>
        <taxon>Eukaryota</taxon>
        <taxon>Fungi</taxon>
        <taxon>Dikarya</taxon>
        <taxon>Basidiomycota</taxon>
        <taxon>Pucciniomycotina</taxon>
        <taxon>Pucciniomycetes</taxon>
        <taxon>Pucciniales</taxon>
        <taxon>Sphaerophragmiaceae</taxon>
        <taxon>Austropuccinia</taxon>
    </lineage>
</organism>
<comment type="caution">
    <text evidence="4">The sequence shown here is derived from an EMBL/GenBank/DDBJ whole genome shotgun (WGS) entry which is preliminary data.</text>
</comment>
<evidence type="ECO:0000313" key="4">
    <source>
        <dbReference type="EMBL" id="MBW0566675.1"/>
    </source>
</evidence>
<keyword evidence="5" id="KW-1185">Reference proteome</keyword>
<dbReference type="InterPro" id="IPR036400">
    <property type="entry name" value="Cyt_B5-like_heme/steroid_sf"/>
</dbReference>
<evidence type="ECO:0000259" key="3">
    <source>
        <dbReference type="SMART" id="SM01117"/>
    </source>
</evidence>
<dbReference type="SMART" id="SM01117">
    <property type="entry name" value="Cyt-b5"/>
    <property type="match status" value="1"/>
</dbReference>
<dbReference type="PANTHER" id="PTHR10281">
    <property type="entry name" value="MEMBRANE-ASSOCIATED PROGESTERONE RECEPTOR COMPONENT-RELATED"/>
    <property type="match status" value="1"/>
</dbReference>
<dbReference type="Proteomes" id="UP000765509">
    <property type="component" value="Unassembled WGS sequence"/>
</dbReference>
<sequence>MIGFLGATSTGHDDNQNFHKSANQPILPKNLILAILIPSSLASTWVLILCQLIFGPLKAILDFRSQIQAELETPKVLFKGKLVSAKKANSPFFVHQRHKLKLDSSIPEIINSNKPSSTSHPKTLSNSNSNSKSDQKMNNKNFNNHPSNLSKSQSKSKLISKSQSNQNLSFFSSMAFKILNNTFKFSLLTLIFSLLSSRMITENWFWGYQGKYAQWDYYFPPKGEIFTIESLSYHDGIKDPSKPLLLAINAIVYNVNSNPGMYGPGRTYHHFTGKDATRAFLTGCFKSGLIYDLRGIDDKQKRALNYWSNFYANSPNYPRVGKVILPPIDPKSPIPAHCNPKEEGGGL</sequence>
<dbReference type="GO" id="GO:0012505">
    <property type="term" value="C:endomembrane system"/>
    <property type="evidence" value="ECO:0007669"/>
    <property type="project" value="TreeGrafter"/>
</dbReference>
<proteinExistence type="inferred from homology"/>
<dbReference type="SUPFAM" id="SSF55856">
    <property type="entry name" value="Cytochrome b5-like heme/steroid binding domain"/>
    <property type="match status" value="1"/>
</dbReference>
<dbReference type="InterPro" id="IPR050577">
    <property type="entry name" value="MAPR/NEUFC/NENF-like"/>
</dbReference>
<evidence type="ECO:0000313" key="5">
    <source>
        <dbReference type="Proteomes" id="UP000765509"/>
    </source>
</evidence>
<dbReference type="OrthoDB" id="10257697at2759"/>
<feature type="domain" description="Cytochrome b5 heme-binding" evidence="3">
    <location>
        <begin position="226"/>
        <end position="324"/>
    </location>
</feature>
<dbReference type="PANTHER" id="PTHR10281:SF76">
    <property type="entry name" value="CALCUTTA CUP-RELATED"/>
    <property type="match status" value="1"/>
</dbReference>
<dbReference type="GO" id="GO:0016020">
    <property type="term" value="C:membrane"/>
    <property type="evidence" value="ECO:0007669"/>
    <property type="project" value="TreeGrafter"/>
</dbReference>
<evidence type="ECO:0000256" key="2">
    <source>
        <dbReference type="SAM" id="MobiDB-lite"/>
    </source>
</evidence>
<name>A0A9Q3PMN8_9BASI</name>
<dbReference type="AlphaFoldDB" id="A0A9Q3PMN8"/>
<protein>
    <recommendedName>
        <fullName evidence="3">Cytochrome b5 heme-binding domain-containing protein</fullName>
    </recommendedName>
</protein>
<evidence type="ECO:0000256" key="1">
    <source>
        <dbReference type="ARBA" id="ARBA00038357"/>
    </source>
</evidence>
<accession>A0A9Q3PMN8</accession>
<dbReference type="Pfam" id="PF00173">
    <property type="entry name" value="Cyt-b5"/>
    <property type="match status" value="1"/>
</dbReference>
<feature type="compositionally biased region" description="Low complexity" evidence="2">
    <location>
        <begin position="125"/>
        <end position="156"/>
    </location>
</feature>
<dbReference type="InterPro" id="IPR001199">
    <property type="entry name" value="Cyt_B5-like_heme/steroid-bd"/>
</dbReference>
<feature type="compositionally biased region" description="Polar residues" evidence="2">
    <location>
        <begin position="111"/>
        <end position="124"/>
    </location>
</feature>
<reference evidence="4" key="1">
    <citation type="submission" date="2021-03" db="EMBL/GenBank/DDBJ databases">
        <title>Draft genome sequence of rust myrtle Austropuccinia psidii MF-1, a brazilian biotype.</title>
        <authorList>
            <person name="Quecine M.C."/>
            <person name="Pachon D.M.R."/>
            <person name="Bonatelli M.L."/>
            <person name="Correr F.H."/>
            <person name="Franceschini L.M."/>
            <person name="Leite T.F."/>
            <person name="Margarido G.R.A."/>
            <person name="Almeida C.A."/>
            <person name="Ferrarezi J.A."/>
            <person name="Labate C.A."/>
        </authorList>
    </citation>
    <scope>NUCLEOTIDE SEQUENCE</scope>
    <source>
        <strain evidence="4">MF-1</strain>
    </source>
</reference>
<dbReference type="EMBL" id="AVOT02079502">
    <property type="protein sequence ID" value="MBW0566675.1"/>
    <property type="molecule type" value="Genomic_DNA"/>
</dbReference>